<feature type="domain" description="MmeI-like DNA-methyltransferase" evidence="8">
    <location>
        <begin position="373"/>
        <end position="686"/>
    </location>
</feature>
<dbReference type="EMBL" id="CP023510">
    <property type="protein sequence ID" value="ATF62212.1"/>
    <property type="molecule type" value="Genomic_DNA"/>
</dbReference>
<dbReference type="REBASE" id="222072">
    <property type="entry name" value="Rmu369III"/>
</dbReference>
<dbReference type="GO" id="GO:0032259">
    <property type="term" value="P:methylation"/>
    <property type="evidence" value="ECO:0007669"/>
    <property type="project" value="UniProtKB-KW"/>
</dbReference>
<sequence>MAVAWPDSEYEAARGYLVGAQIKDFFVESLGWDPPRRGAYKAQSVKVDDPLVPSGVLKVECVAAQSGIPVWVCRVDRIPSNTSQLEVDRTLRALSMHRLCIFVQEGVGFTPRQVWRWPSASSSRLTRHELLVTDEAQVEALLERCALLYLTSDDIANGVSILDLLDRMRRGFDVETVNETRVASNQMAGLFESLAKAGMSEAQISTVMARLLFLLFADDTQMWSESEDSNSFERMIRGTHQEGTDLAQRLNELFDLLNKKPSGASAVADAPEYLSGFKYVNGGMFADAVPLPAGMSGAVAKTFRQQLLATSERDWSKVSPAIFGSMFQSVRDAKTRREMGEHYTSEEDVLKTLNPLFLDELHDDFEKAKKQKDAGRQRTALNNLRRRIANIRFMDPACGCGNFIIIAYRELRKLELDVLVCLHDLNKLDTRFKHNKHGESSLMLGEAGVRQGPINRVRSLEPLVSIDHFYGLELDPWPASIARTAMFLVERQMDQKMMEEFGHAPVRLPLAHSAHILEGDALTEIDQVSGEHVDRDWSKVLPVTAQDVADGVRVYIAGNPPFAGQGKKGTEGTEEKKAKERGMRVAWGDDYAGYLDFATAWFAKAARYLKTLQEQTQALGVKVVPGDFAFVSTNSIVQGQPVPSLFGPLFRDGWRIKFAYRTFPWESEASGKAAVHCVITGFTRSEAPEKRSVRVFDYDWSTRRIVEQEPVHTLNAYLVEGPNVLIKKRSKPLSSLIPEVVRGSQPTDDGNLIVEVEDYPVVAADPIAARYLRPFVGAKELVQGLERWCLWLEDASEEEIASSPVLNARVEANREWRSAQPQKGDAYKLRDIPHLMRPNKARPVVPYVGIPAVVSELRPYYTVRHFSGETISSNRNFMAVDPEGFLFALISSSMFITWQRAIGGRLESRFNFSNTVVWNNFPLPPVSEEQHRKVIAAGRKVLAAREVIEERAGEPVSLADMYASLATMDPALRAAHDELDSAVDIAFGASRRCSSEAKRLEILFERYQELTAAEEAAKPAKKPRARRRTAK</sequence>
<evidence type="ECO:0000256" key="1">
    <source>
        <dbReference type="ARBA" id="ARBA00011900"/>
    </source>
</evidence>
<reference evidence="10" key="1">
    <citation type="submission" date="2017-09" db="EMBL/GenBank/DDBJ databases">
        <title>FDA dAtabase for Regulatory Grade micrObial Sequences (FDA-ARGOS): Supporting development and validation of Infectious Disease Dx tests.</title>
        <authorList>
            <person name="Minogue T."/>
            <person name="Wolcott M."/>
            <person name="Wasieloski L."/>
            <person name="Aguilar W."/>
            <person name="Moore D."/>
            <person name="Tallon L."/>
            <person name="Sadzewicz L."/>
            <person name="Ott S."/>
            <person name="Zhao X."/>
            <person name="Nagaraj S."/>
            <person name="Vavikolanu K."/>
            <person name="Aluvathingal J."/>
            <person name="Nadendla S."/>
            <person name="Sichtig H."/>
        </authorList>
    </citation>
    <scope>NUCLEOTIDE SEQUENCE [LARGE SCALE GENOMIC DNA]</scope>
    <source>
        <strain evidence="10">FDAARGOS_369</strain>
    </source>
</reference>
<dbReference type="InterPro" id="IPR046816">
    <property type="entry name" value="MmeI_Mtase"/>
</dbReference>
<name>A0A291DCJ6_9MICC</name>
<feature type="domain" description="MmeI-like helicase spacer" evidence="5">
    <location>
        <begin position="204"/>
        <end position="285"/>
    </location>
</feature>
<dbReference type="Pfam" id="PF20467">
    <property type="entry name" value="MmeI_C"/>
    <property type="match status" value="1"/>
</dbReference>
<dbReference type="InterPro" id="IPR046818">
    <property type="entry name" value="MmeI_C"/>
</dbReference>
<evidence type="ECO:0000259" key="7">
    <source>
        <dbReference type="Pfam" id="PF20467"/>
    </source>
</evidence>
<dbReference type="Pfam" id="PF20473">
    <property type="entry name" value="MmeI_Mtase"/>
    <property type="match status" value="1"/>
</dbReference>
<comment type="catalytic activity">
    <reaction evidence="4">
        <text>a 2'-deoxyadenosine in DNA + S-adenosyl-L-methionine = an N(6)-methyl-2'-deoxyadenosine in DNA + S-adenosyl-L-homocysteine + H(+)</text>
        <dbReference type="Rhea" id="RHEA:15197"/>
        <dbReference type="Rhea" id="RHEA-COMP:12418"/>
        <dbReference type="Rhea" id="RHEA-COMP:12419"/>
        <dbReference type="ChEBI" id="CHEBI:15378"/>
        <dbReference type="ChEBI" id="CHEBI:57856"/>
        <dbReference type="ChEBI" id="CHEBI:59789"/>
        <dbReference type="ChEBI" id="CHEBI:90615"/>
        <dbReference type="ChEBI" id="CHEBI:90616"/>
        <dbReference type="EC" id="2.1.1.72"/>
    </reaction>
</comment>
<evidence type="ECO:0000256" key="2">
    <source>
        <dbReference type="ARBA" id="ARBA00022603"/>
    </source>
</evidence>
<keyword evidence="2" id="KW-0489">Methyltransferase</keyword>
<dbReference type="Gene3D" id="3.40.50.150">
    <property type="entry name" value="Vaccinia Virus protein VP39"/>
    <property type="match status" value="1"/>
</dbReference>
<dbReference type="PANTHER" id="PTHR33841">
    <property type="entry name" value="DNA METHYLTRANSFERASE YEEA-RELATED"/>
    <property type="match status" value="1"/>
</dbReference>
<evidence type="ECO:0000259" key="6">
    <source>
        <dbReference type="Pfam" id="PF20466"/>
    </source>
</evidence>
<feature type="domain" description="MmeI-like target recognition" evidence="6">
    <location>
        <begin position="721"/>
        <end position="925"/>
    </location>
</feature>
<dbReference type="InterPro" id="IPR029063">
    <property type="entry name" value="SAM-dependent_MTases_sf"/>
</dbReference>
<dbReference type="SUPFAM" id="SSF53335">
    <property type="entry name" value="S-adenosyl-L-methionine-dependent methyltransferases"/>
    <property type="match status" value="1"/>
</dbReference>
<keyword evidence="3" id="KW-0808">Transferase</keyword>
<feature type="domain" description="MmeI-like C-terminal" evidence="7">
    <location>
        <begin position="929"/>
        <end position="1012"/>
    </location>
</feature>
<evidence type="ECO:0000313" key="9">
    <source>
        <dbReference type="EMBL" id="ATF62212.1"/>
    </source>
</evidence>
<dbReference type="InterPro" id="IPR046819">
    <property type="entry name" value="MmeI_hel"/>
</dbReference>
<proteinExistence type="predicted"/>
<protein>
    <recommendedName>
        <fullName evidence="1">site-specific DNA-methyltransferase (adenine-specific)</fullName>
        <ecNumber evidence="1">2.1.1.72</ecNumber>
    </recommendedName>
</protein>
<evidence type="ECO:0000256" key="4">
    <source>
        <dbReference type="ARBA" id="ARBA00047942"/>
    </source>
</evidence>
<dbReference type="Pfam" id="PF20465">
    <property type="entry name" value="MmeI_hel"/>
    <property type="match status" value="1"/>
</dbReference>
<dbReference type="PANTHER" id="PTHR33841:SF1">
    <property type="entry name" value="DNA METHYLTRANSFERASE A"/>
    <property type="match status" value="1"/>
</dbReference>
<dbReference type="RefSeq" id="WP_096740589.1">
    <property type="nucleotide sequence ID" value="NZ_CP023510.1"/>
</dbReference>
<evidence type="ECO:0000256" key="3">
    <source>
        <dbReference type="ARBA" id="ARBA00022679"/>
    </source>
</evidence>
<dbReference type="GO" id="GO:0009007">
    <property type="term" value="F:site-specific DNA-methyltransferase (adenine-specific) activity"/>
    <property type="evidence" value="ECO:0007669"/>
    <property type="project" value="UniProtKB-EC"/>
</dbReference>
<evidence type="ECO:0000313" key="10">
    <source>
        <dbReference type="Proteomes" id="UP000218628"/>
    </source>
</evidence>
<organism evidence="9 10">
    <name type="scientific">Rothia mucilaginosa</name>
    <dbReference type="NCBI Taxonomy" id="43675"/>
    <lineage>
        <taxon>Bacteria</taxon>
        <taxon>Bacillati</taxon>
        <taxon>Actinomycetota</taxon>
        <taxon>Actinomycetes</taxon>
        <taxon>Micrococcales</taxon>
        <taxon>Micrococcaceae</taxon>
        <taxon>Rothia</taxon>
    </lineage>
</organism>
<evidence type="ECO:0000259" key="8">
    <source>
        <dbReference type="Pfam" id="PF20473"/>
    </source>
</evidence>
<accession>A0A291DCJ6</accession>
<dbReference type="AlphaFoldDB" id="A0A291DCJ6"/>
<dbReference type="InterPro" id="IPR050953">
    <property type="entry name" value="N4_N6_ade-DNA_methylase"/>
</dbReference>
<evidence type="ECO:0000259" key="5">
    <source>
        <dbReference type="Pfam" id="PF20465"/>
    </source>
</evidence>
<dbReference type="Proteomes" id="UP000218628">
    <property type="component" value="Chromosome"/>
</dbReference>
<dbReference type="InterPro" id="IPR046820">
    <property type="entry name" value="MmeI_TRD"/>
</dbReference>
<dbReference type="Pfam" id="PF20466">
    <property type="entry name" value="MmeI_TRD"/>
    <property type="match status" value="1"/>
</dbReference>
<dbReference type="EC" id="2.1.1.72" evidence="1"/>
<gene>
    <name evidence="9" type="ORF">CO690_00420</name>
</gene>